<proteinExistence type="predicted"/>
<feature type="transmembrane region" description="Helical" evidence="1">
    <location>
        <begin position="381"/>
        <end position="401"/>
    </location>
</feature>
<dbReference type="InterPro" id="IPR026505">
    <property type="entry name" value="Solute_c_fam_35_mem_F3/F4"/>
</dbReference>
<dbReference type="EMBL" id="ML122257">
    <property type="protein sequence ID" value="RPD62901.1"/>
    <property type="molecule type" value="Genomic_DNA"/>
</dbReference>
<keyword evidence="1" id="KW-0472">Membrane</keyword>
<evidence type="ECO:0000256" key="1">
    <source>
        <dbReference type="SAM" id="Phobius"/>
    </source>
</evidence>
<sequence length="406" mass="43644">MTTGHRALVQLGGKQAVGLFVVCLFAFVAETQLSQYVQADLGFRQPYLLFYIVHSTFAISLPLHILYLSVTTHHSIRSLYKSLNLAVQQHLSPKLGSDEPGAREFPIWKLLRLCLLLTLGMTLPSLFWFIAVVLAPVTDVTALWNTNAFFAYVFACLISGVKWDVRRLVAVLVATTGALAVVYGESTAVVDDSGSSSHQPTVTSSREGAKAPLVGDLLTLTASIIYGAYQVLYKMYAALPDDPEVQTDAHYAPLAASPEETVGIEDGPASPLLGNDGTSDPPPFGLYPNMLTSGIGVCTLLTLWIPIPVLHFLDIEHFALPHRAITYAVIAGIALSGSIFNAGFMVLMGVWGPIVTSVGSLLTIVLVFISDAIFGNAVDTVTLWSILGCSAIVLAFGILAYDMVRR</sequence>
<feature type="transmembrane region" description="Helical" evidence="1">
    <location>
        <begin position="48"/>
        <end position="70"/>
    </location>
</feature>
<feature type="transmembrane region" description="Helical" evidence="1">
    <location>
        <begin position="350"/>
        <end position="369"/>
    </location>
</feature>
<organism evidence="2 3">
    <name type="scientific">Lentinus tigrinus ALCF2SS1-6</name>
    <dbReference type="NCBI Taxonomy" id="1328759"/>
    <lineage>
        <taxon>Eukaryota</taxon>
        <taxon>Fungi</taxon>
        <taxon>Dikarya</taxon>
        <taxon>Basidiomycota</taxon>
        <taxon>Agaricomycotina</taxon>
        <taxon>Agaricomycetes</taxon>
        <taxon>Polyporales</taxon>
        <taxon>Polyporaceae</taxon>
        <taxon>Lentinus</taxon>
    </lineage>
</organism>
<feature type="transmembrane region" description="Helical" evidence="1">
    <location>
        <begin position="168"/>
        <end position="184"/>
    </location>
</feature>
<feature type="transmembrane region" description="Helical" evidence="1">
    <location>
        <begin position="7"/>
        <end position="28"/>
    </location>
</feature>
<evidence type="ECO:0008006" key="4">
    <source>
        <dbReference type="Google" id="ProtNLM"/>
    </source>
</evidence>
<dbReference type="Proteomes" id="UP000313359">
    <property type="component" value="Unassembled WGS sequence"/>
</dbReference>
<feature type="transmembrane region" description="Helical" evidence="1">
    <location>
        <begin position="142"/>
        <end position="161"/>
    </location>
</feature>
<accession>A0A5C2SGW9</accession>
<evidence type="ECO:0000313" key="3">
    <source>
        <dbReference type="Proteomes" id="UP000313359"/>
    </source>
</evidence>
<dbReference type="PANTHER" id="PTHR19346">
    <property type="entry name" value="SUGAR PHOSPHATE TRANSPORTER DOMAIN-CONTAINING PROTEIN"/>
    <property type="match status" value="1"/>
</dbReference>
<feature type="transmembrane region" description="Helical" evidence="1">
    <location>
        <begin position="290"/>
        <end position="313"/>
    </location>
</feature>
<reference evidence="2" key="1">
    <citation type="journal article" date="2018" name="Genome Biol. Evol.">
        <title>Genomics and development of Lentinus tigrinus, a white-rot wood-decaying mushroom with dimorphic fruiting bodies.</title>
        <authorList>
            <person name="Wu B."/>
            <person name="Xu Z."/>
            <person name="Knudson A."/>
            <person name="Carlson A."/>
            <person name="Chen N."/>
            <person name="Kovaka S."/>
            <person name="LaButti K."/>
            <person name="Lipzen A."/>
            <person name="Pennachio C."/>
            <person name="Riley R."/>
            <person name="Schakwitz W."/>
            <person name="Umezawa K."/>
            <person name="Ohm R.A."/>
            <person name="Grigoriev I.V."/>
            <person name="Nagy L.G."/>
            <person name="Gibbons J."/>
            <person name="Hibbett D."/>
        </authorList>
    </citation>
    <scope>NUCLEOTIDE SEQUENCE [LARGE SCALE GENOMIC DNA]</scope>
    <source>
        <strain evidence="2">ALCF2SS1-6</strain>
    </source>
</reference>
<keyword evidence="3" id="KW-1185">Reference proteome</keyword>
<evidence type="ECO:0000313" key="2">
    <source>
        <dbReference type="EMBL" id="RPD62901.1"/>
    </source>
</evidence>
<dbReference type="PANTHER" id="PTHR19346:SF4">
    <property type="entry name" value="SUGAR PHOSPHATE TRANSPORTER DOMAIN-CONTAINING PROTEIN"/>
    <property type="match status" value="1"/>
</dbReference>
<dbReference type="STRING" id="1328759.A0A5C2SGW9"/>
<dbReference type="OrthoDB" id="10062838at2759"/>
<dbReference type="AlphaFoldDB" id="A0A5C2SGW9"/>
<protein>
    <recommendedName>
        <fullName evidence="4">EamA domain-containing protein</fullName>
    </recommendedName>
</protein>
<name>A0A5C2SGW9_9APHY</name>
<gene>
    <name evidence="2" type="ORF">L227DRAFT_572768</name>
</gene>
<dbReference type="SUPFAM" id="SSF103481">
    <property type="entry name" value="Multidrug resistance efflux transporter EmrE"/>
    <property type="match status" value="1"/>
</dbReference>
<feature type="transmembrane region" description="Helical" evidence="1">
    <location>
        <begin position="113"/>
        <end position="136"/>
    </location>
</feature>
<feature type="transmembrane region" description="Helical" evidence="1">
    <location>
        <begin position="325"/>
        <end position="344"/>
    </location>
</feature>
<keyword evidence="1" id="KW-1133">Transmembrane helix</keyword>
<keyword evidence="1" id="KW-0812">Transmembrane</keyword>
<dbReference type="InterPro" id="IPR037185">
    <property type="entry name" value="EmrE-like"/>
</dbReference>